<dbReference type="GO" id="GO:0004151">
    <property type="term" value="F:dihydroorotase activity"/>
    <property type="evidence" value="ECO:0007669"/>
    <property type="project" value="InterPro"/>
</dbReference>
<dbReference type="RefSeq" id="WP_084275655.1">
    <property type="nucleotide sequence ID" value="NZ_AP026671.1"/>
</dbReference>
<reference evidence="4" key="1">
    <citation type="submission" date="2017-04" db="EMBL/GenBank/DDBJ databases">
        <authorList>
            <person name="Varghese N."/>
            <person name="Submissions S."/>
        </authorList>
    </citation>
    <scope>NUCLEOTIDE SEQUENCE [LARGE SCALE GENOMIC DNA]</scope>
    <source>
        <strain evidence="4">DSM 16512</strain>
    </source>
</reference>
<evidence type="ECO:0000313" key="3">
    <source>
        <dbReference type="EMBL" id="SMC09427.1"/>
    </source>
</evidence>
<dbReference type="CDD" id="cd01317">
    <property type="entry name" value="DHOase_IIa"/>
    <property type="match status" value="1"/>
</dbReference>
<dbReference type="PANTHER" id="PTHR43668:SF2">
    <property type="entry name" value="ALLANTOINASE"/>
    <property type="match status" value="1"/>
</dbReference>
<gene>
    <name evidence="3" type="ORF">SAMN05660197_1235</name>
</gene>
<dbReference type="GO" id="GO:0004038">
    <property type="term" value="F:allantoinase activity"/>
    <property type="evidence" value="ECO:0007669"/>
    <property type="project" value="TreeGrafter"/>
</dbReference>
<evidence type="ECO:0000313" key="4">
    <source>
        <dbReference type="Proteomes" id="UP000192602"/>
    </source>
</evidence>
<accession>A0A1W1WT08</accession>
<dbReference type="Pfam" id="PF01979">
    <property type="entry name" value="Amidohydro_1"/>
    <property type="match status" value="1"/>
</dbReference>
<dbReference type="EMBL" id="FWWZ01000001">
    <property type="protein sequence ID" value="SMC09427.1"/>
    <property type="molecule type" value="Genomic_DNA"/>
</dbReference>
<dbReference type="PANTHER" id="PTHR43668">
    <property type="entry name" value="ALLANTOINASE"/>
    <property type="match status" value="1"/>
</dbReference>
<proteinExistence type="predicted"/>
<sequence>MVIKNAKIVNFDNIFMADVLVEDGLITRIDTEIVGHEILDIEGKYLLPGLIDLHVRTLDDKINSDNFVRLSCNAKKGGVTTIALIADLQPPISDEITLEFVKSQDVQVTIYPLVMALRDENSLSELAILLKKGALSIFTPSDINEYLLARVFEYAKMRGVVLHIEPKNSVFRDVGVMNESEVSFRLGLGGISELEEISEIAKVLEFANFYKVPVLFKSVSTPRGLELIAKSRYAYAEVSIHHLLFSDEACEEYNTFAKLSPPLRNEEQRQQLIQALQEGKIDLLTSLHSPKSFVNKDVSFDDASFGIDALGYYLPLLYDRLVKQNIISFSKLVELTATNPGCFVDEKVGKIEEGYSADFIIFDPEATTKVTVPSLYTNKILQGSVVNVIKNGEVIYG</sequence>
<dbReference type="STRING" id="1069081.SAMN05660197_1235"/>
<dbReference type="InterPro" id="IPR050138">
    <property type="entry name" value="DHOase/Allantoinase_Hydrolase"/>
</dbReference>
<dbReference type="OrthoDB" id="9803027at2"/>
<dbReference type="Proteomes" id="UP000192602">
    <property type="component" value="Unassembled WGS sequence"/>
</dbReference>
<dbReference type="GO" id="GO:0005737">
    <property type="term" value="C:cytoplasm"/>
    <property type="evidence" value="ECO:0007669"/>
    <property type="project" value="TreeGrafter"/>
</dbReference>
<dbReference type="InterPro" id="IPR011059">
    <property type="entry name" value="Metal-dep_hydrolase_composite"/>
</dbReference>
<dbReference type="InterPro" id="IPR004722">
    <property type="entry name" value="DHOase"/>
</dbReference>
<dbReference type="InterPro" id="IPR032466">
    <property type="entry name" value="Metal_Hydrolase"/>
</dbReference>
<dbReference type="GO" id="GO:0006221">
    <property type="term" value="P:pyrimidine nucleotide biosynthetic process"/>
    <property type="evidence" value="ECO:0007669"/>
    <property type="project" value="UniProtKB-KW"/>
</dbReference>
<protein>
    <submittedName>
        <fullName evidence="3">Dihydroorotase</fullName>
    </submittedName>
</protein>
<organism evidence="3 4">
    <name type="scientific">Nitratiruptor tergarcus DSM 16512</name>
    <dbReference type="NCBI Taxonomy" id="1069081"/>
    <lineage>
        <taxon>Bacteria</taxon>
        <taxon>Pseudomonadati</taxon>
        <taxon>Campylobacterota</taxon>
        <taxon>Epsilonproteobacteria</taxon>
        <taxon>Nautiliales</taxon>
        <taxon>Nitratiruptoraceae</taxon>
        <taxon>Nitratiruptor</taxon>
    </lineage>
</organism>
<dbReference type="InterPro" id="IPR006680">
    <property type="entry name" value="Amidohydro-rel"/>
</dbReference>
<evidence type="ECO:0000259" key="2">
    <source>
        <dbReference type="Pfam" id="PF01979"/>
    </source>
</evidence>
<dbReference type="SUPFAM" id="SSF51338">
    <property type="entry name" value="Composite domain of metallo-dependent hydrolases"/>
    <property type="match status" value="1"/>
</dbReference>
<name>A0A1W1WT08_9BACT</name>
<dbReference type="GO" id="GO:0006145">
    <property type="term" value="P:purine nucleobase catabolic process"/>
    <property type="evidence" value="ECO:0007669"/>
    <property type="project" value="TreeGrafter"/>
</dbReference>
<dbReference type="SUPFAM" id="SSF51556">
    <property type="entry name" value="Metallo-dependent hydrolases"/>
    <property type="match status" value="1"/>
</dbReference>
<dbReference type="Gene3D" id="3.20.20.140">
    <property type="entry name" value="Metal-dependent hydrolases"/>
    <property type="match status" value="1"/>
</dbReference>
<keyword evidence="4" id="KW-1185">Reference proteome</keyword>
<dbReference type="GO" id="GO:0046872">
    <property type="term" value="F:metal ion binding"/>
    <property type="evidence" value="ECO:0007669"/>
    <property type="project" value="InterPro"/>
</dbReference>
<feature type="domain" description="Amidohydrolase-related" evidence="2">
    <location>
        <begin position="249"/>
        <end position="394"/>
    </location>
</feature>
<evidence type="ECO:0000256" key="1">
    <source>
        <dbReference type="ARBA" id="ARBA00022975"/>
    </source>
</evidence>
<dbReference type="AlphaFoldDB" id="A0A1W1WT08"/>
<keyword evidence="1" id="KW-0665">Pyrimidine biosynthesis</keyword>